<dbReference type="Gene3D" id="2.60.40.10">
    <property type="entry name" value="Immunoglobulins"/>
    <property type="match status" value="1"/>
</dbReference>
<name>E0NU82_9BACT</name>
<dbReference type="AlphaFoldDB" id="E0NU82"/>
<dbReference type="Proteomes" id="UP000004394">
    <property type="component" value="Unassembled WGS sequence"/>
</dbReference>
<evidence type="ECO:0000313" key="2">
    <source>
        <dbReference type="EMBL" id="EFM01349.1"/>
    </source>
</evidence>
<dbReference type="BioCyc" id="PMAR862515-HMP:GMOO-1760-MONOMER"/>
<dbReference type="STRING" id="862515.HMPREF0658_1735"/>
<dbReference type="InterPro" id="IPR003961">
    <property type="entry name" value="FN3_dom"/>
</dbReference>
<keyword evidence="1" id="KW-0732">Signal</keyword>
<evidence type="ECO:0000256" key="1">
    <source>
        <dbReference type="SAM" id="SignalP"/>
    </source>
</evidence>
<dbReference type="InterPro" id="IPR036116">
    <property type="entry name" value="FN3_sf"/>
</dbReference>
<organism evidence="2 3">
    <name type="scientific">Hoylesella marshii DSM 16973 = JCM 13450</name>
    <dbReference type="NCBI Taxonomy" id="862515"/>
    <lineage>
        <taxon>Bacteria</taxon>
        <taxon>Pseudomonadati</taxon>
        <taxon>Bacteroidota</taxon>
        <taxon>Bacteroidia</taxon>
        <taxon>Bacteroidales</taxon>
        <taxon>Prevotellaceae</taxon>
        <taxon>Hoylesella</taxon>
    </lineage>
</organism>
<dbReference type="RefSeq" id="WP_006949967.1">
    <property type="nucleotide sequence ID" value="NZ_GL397214.1"/>
</dbReference>
<feature type="signal peptide" evidence="1">
    <location>
        <begin position="1"/>
        <end position="22"/>
    </location>
</feature>
<gene>
    <name evidence="2" type="ORF">HMPREF0658_1735</name>
</gene>
<proteinExistence type="predicted"/>
<dbReference type="EMBL" id="AEEI01000051">
    <property type="protein sequence ID" value="EFM01349.1"/>
    <property type="molecule type" value="Genomic_DNA"/>
</dbReference>
<feature type="chain" id="PRO_5003138367" description="Fibronectin type III domain protein" evidence="1">
    <location>
        <begin position="23"/>
        <end position="478"/>
    </location>
</feature>
<protein>
    <recommendedName>
        <fullName evidence="4">Fibronectin type III domain protein</fullName>
    </recommendedName>
</protein>
<reference evidence="2" key="1">
    <citation type="submission" date="2010-07" db="EMBL/GenBank/DDBJ databases">
        <authorList>
            <person name="Muzny D."/>
            <person name="Qin X."/>
            <person name="Deng J."/>
            <person name="Jiang H."/>
            <person name="Liu Y."/>
            <person name="Qu J."/>
            <person name="Song X.-Z."/>
            <person name="Zhang L."/>
            <person name="Thornton R."/>
            <person name="Coyle M."/>
            <person name="Francisco L."/>
            <person name="Jackson L."/>
            <person name="Javaid M."/>
            <person name="Korchina V."/>
            <person name="Kovar C."/>
            <person name="Mata R."/>
            <person name="Mathew T."/>
            <person name="Ngo R."/>
            <person name="Nguyen L."/>
            <person name="Nguyen N."/>
            <person name="Okwuonu G."/>
            <person name="Ongeri F."/>
            <person name="Pham C."/>
            <person name="Simmons D."/>
            <person name="Wilczek-Boney K."/>
            <person name="Hale W."/>
            <person name="Jakkamsetti A."/>
            <person name="Pham P."/>
            <person name="Ruth R."/>
            <person name="San Lucas F."/>
            <person name="Warren J."/>
            <person name="Zhang J."/>
            <person name="Zhao Z."/>
            <person name="Zhou C."/>
            <person name="Zhu D."/>
            <person name="Lee S."/>
            <person name="Bess C."/>
            <person name="Blankenburg K."/>
            <person name="Forbes L."/>
            <person name="Fu Q."/>
            <person name="Gubbala S."/>
            <person name="Hirani K."/>
            <person name="Jayaseelan J.C."/>
            <person name="Lara F."/>
            <person name="Munidasa M."/>
            <person name="Palculict T."/>
            <person name="Patil S."/>
            <person name="Pu L.-L."/>
            <person name="Saada N."/>
            <person name="Tang L."/>
            <person name="Weissenberger G."/>
            <person name="Zhu Y."/>
            <person name="Hemphill L."/>
            <person name="Shang Y."/>
            <person name="Youmans B."/>
            <person name="Ayvaz T."/>
            <person name="Ross M."/>
            <person name="Santibanez J."/>
            <person name="Aqrawi P."/>
            <person name="Gross S."/>
            <person name="Joshi V."/>
            <person name="Fowler G."/>
            <person name="Nazareth L."/>
            <person name="Reid J."/>
            <person name="Worley K."/>
            <person name="Petrosino J."/>
            <person name="Highlander S."/>
            <person name="Gibbs R."/>
        </authorList>
    </citation>
    <scope>NUCLEOTIDE SEQUENCE [LARGE SCALE GENOMIC DNA]</scope>
    <source>
        <strain evidence="2">DSM 16973</strain>
    </source>
</reference>
<dbReference type="InterPro" id="IPR013783">
    <property type="entry name" value="Ig-like_fold"/>
</dbReference>
<sequence>MKTRFYVIALIALFLCNITVSAQKRNPNRMVFHKDNRVIKTYSVEEVDDITFEYVENKEVGISVVNVESNSCKVSFTMPDNCSSYYVGVIPADSKEDFTQYVQTHNSAKFTESKEYTFENLKAGVEYYILALPIDKYGLSTILSKQKVKTVSNEYKNRASTFFDVDYWADAFMNGYQNFVIRLGDCPHDGVYPKGNGRLYHFSIYCKTADGTINPMPQPGTYSYYTGDTPIDMCMDDDESMLTEYYEYESDKNYKNKDVKYNDATLTITKNGDGTYTVKALIQQADGELVALTYTGNFAYRDKSFKGYTGPNLDRDIAFTCDHASPYDLDGICFEIMDGGDPYAEGASWYKRNRVMIFMSDDGHGMPRVGTFPVTEDGSNGTVRKGCYKNFGGGAKGSDGTRYEYVESPIDESTFGFVESGSITISKDTATGNYTISTDFITDKGKSIKATYTGPFKSNGKTPAGKQRVARLQPVLGK</sequence>
<keyword evidence="3" id="KW-1185">Reference proteome</keyword>
<comment type="caution">
    <text evidence="2">The sequence shown here is derived from an EMBL/GenBank/DDBJ whole genome shotgun (WGS) entry which is preliminary data.</text>
</comment>
<evidence type="ECO:0008006" key="4">
    <source>
        <dbReference type="Google" id="ProtNLM"/>
    </source>
</evidence>
<evidence type="ECO:0000313" key="3">
    <source>
        <dbReference type="Proteomes" id="UP000004394"/>
    </source>
</evidence>
<accession>E0NU82</accession>
<dbReference type="CDD" id="cd00063">
    <property type="entry name" value="FN3"/>
    <property type="match status" value="1"/>
</dbReference>
<dbReference type="SUPFAM" id="SSF49265">
    <property type="entry name" value="Fibronectin type III"/>
    <property type="match status" value="1"/>
</dbReference>
<dbReference type="HOGENOM" id="CLU_570909_0_0_10"/>